<evidence type="ECO:0000256" key="5">
    <source>
        <dbReference type="ARBA" id="ARBA00022786"/>
    </source>
</evidence>
<feature type="region of interest" description="Disordered" evidence="8">
    <location>
        <begin position="1546"/>
        <end position="1578"/>
    </location>
</feature>
<dbReference type="PANTHER" id="PTHR24006">
    <property type="entry name" value="UBIQUITIN CARBOXYL-TERMINAL HYDROLASE"/>
    <property type="match status" value="1"/>
</dbReference>
<dbReference type="Proteomes" id="UP000052943">
    <property type="component" value="Unassembled WGS sequence"/>
</dbReference>
<dbReference type="PROSITE" id="PS00973">
    <property type="entry name" value="USP_2"/>
    <property type="match status" value="1"/>
</dbReference>
<dbReference type="InterPro" id="IPR001394">
    <property type="entry name" value="Peptidase_C19_UCH"/>
</dbReference>
<dbReference type="Pfam" id="PF25010">
    <property type="entry name" value="ARM_UBP24_USP9X-Y"/>
    <property type="match status" value="1"/>
</dbReference>
<dbReference type="PANTHER" id="PTHR24006:SF758">
    <property type="entry name" value="UBIQUITIN CARBOXYL-TERMINAL HYDROLASE 36"/>
    <property type="match status" value="1"/>
</dbReference>
<evidence type="ECO:0000256" key="1">
    <source>
        <dbReference type="ARBA" id="ARBA00000707"/>
    </source>
</evidence>
<evidence type="ECO:0000256" key="8">
    <source>
        <dbReference type="SAM" id="MobiDB-lite"/>
    </source>
</evidence>
<evidence type="ECO:0000256" key="3">
    <source>
        <dbReference type="ARBA" id="ARBA00012759"/>
    </source>
</evidence>
<dbReference type="GO" id="GO:0006508">
    <property type="term" value="P:proteolysis"/>
    <property type="evidence" value="ECO:0007669"/>
    <property type="project" value="UniProtKB-KW"/>
</dbReference>
<feature type="transmembrane region" description="Helical" evidence="9">
    <location>
        <begin position="104"/>
        <end position="126"/>
    </location>
</feature>
<evidence type="ECO:0000256" key="4">
    <source>
        <dbReference type="ARBA" id="ARBA00022670"/>
    </source>
</evidence>
<dbReference type="STRING" id="4790.A0A0W8C313"/>
<dbReference type="PROSITE" id="PS50235">
    <property type="entry name" value="USP_3"/>
    <property type="match status" value="1"/>
</dbReference>
<keyword evidence="9" id="KW-1133">Transmembrane helix</keyword>
<gene>
    <name evidence="11" type="ORF">AM587_10008637</name>
</gene>
<feature type="transmembrane region" description="Helical" evidence="9">
    <location>
        <begin position="520"/>
        <end position="538"/>
    </location>
</feature>
<evidence type="ECO:0000259" key="10">
    <source>
        <dbReference type="PROSITE" id="PS50235"/>
    </source>
</evidence>
<dbReference type="EMBL" id="LNFO01005335">
    <property type="protein sequence ID" value="KUF78416.1"/>
    <property type="molecule type" value="Genomic_DNA"/>
</dbReference>
<comment type="catalytic activity">
    <reaction evidence="1">
        <text>Thiol-dependent hydrolysis of ester, thioester, amide, peptide and isopeptide bonds formed by the C-terminal Gly of ubiquitin (a 76-residue protein attached to proteins as an intracellular targeting signal).</text>
        <dbReference type="EC" id="3.4.19.12"/>
    </reaction>
</comment>
<comment type="similarity">
    <text evidence="2">Belongs to the peptidase C19 family.</text>
</comment>
<feature type="transmembrane region" description="Helical" evidence="9">
    <location>
        <begin position="65"/>
        <end position="84"/>
    </location>
</feature>
<dbReference type="InterPro" id="IPR038765">
    <property type="entry name" value="Papain-like_cys_pep_sf"/>
</dbReference>
<keyword evidence="9" id="KW-0472">Membrane</keyword>
<comment type="caution">
    <text evidence="11">The sequence shown here is derived from an EMBL/GenBank/DDBJ whole genome shotgun (WGS) entry which is preliminary data.</text>
</comment>
<dbReference type="InterPro" id="IPR050164">
    <property type="entry name" value="Peptidase_C19"/>
</dbReference>
<evidence type="ECO:0000256" key="7">
    <source>
        <dbReference type="ARBA" id="ARBA00022807"/>
    </source>
</evidence>
<dbReference type="Gene3D" id="3.90.70.10">
    <property type="entry name" value="Cysteine proteinases"/>
    <property type="match status" value="1"/>
</dbReference>
<feature type="transmembrane region" description="Helical" evidence="9">
    <location>
        <begin position="200"/>
        <end position="220"/>
    </location>
</feature>
<dbReference type="GO" id="GO:0005829">
    <property type="term" value="C:cytosol"/>
    <property type="evidence" value="ECO:0007669"/>
    <property type="project" value="TreeGrafter"/>
</dbReference>
<dbReference type="GO" id="GO:0016579">
    <property type="term" value="P:protein deubiquitination"/>
    <property type="evidence" value="ECO:0007669"/>
    <property type="project" value="InterPro"/>
</dbReference>
<evidence type="ECO:0000313" key="11">
    <source>
        <dbReference type="EMBL" id="KUF78416.1"/>
    </source>
</evidence>
<keyword evidence="6 11" id="KW-0378">Hydrolase</keyword>
<dbReference type="FunFam" id="3.90.70.10:FF:000022">
    <property type="entry name" value="Ubiquitin carboxyl-terminal hydrolase 24"/>
    <property type="match status" value="1"/>
</dbReference>
<name>A0A0W8C313_PHYNI</name>
<evidence type="ECO:0000256" key="6">
    <source>
        <dbReference type="ARBA" id="ARBA00022801"/>
    </source>
</evidence>
<feature type="compositionally biased region" description="Polar residues" evidence="8">
    <location>
        <begin position="1548"/>
        <end position="1568"/>
    </location>
</feature>
<evidence type="ECO:0000256" key="2">
    <source>
        <dbReference type="ARBA" id="ARBA00009085"/>
    </source>
</evidence>
<sequence>MRVSALAAVPVTWRARRSLRNPKKPAAVISKLKHVWLSTQVSHRGKYSIERFLALQEYTEHTPKLRIFLVCVGTPLPMIAAVVALECVPLQNPSAGWKENYGLWIRSAVICGVIASTMLIELKYLIEGITTSARQATFVLLCVMVGDTALCMTIAAYLAFPIPFMSIVMVPPLLAIVAGSLRIAFGATDFKKMLTHSAQLYGFVLFILAQALTLLVYPVYQLLFDAAVNTLYELPVMMLLPVLKLILKNTVASSIYYMEDMLPESVIFTVDYFNAVYMATCMQRASSTVTVTAIMVVDVFHTFLALYSLHRNALEIRHRVNRDMSSNTNSLKLLDLGCSLCQYRDKFERQELSQIQLRSCLPHTLSSVGRSFLGRLEKYPLKTAVKAHRRRIASILPAPIDNTSPSSHQSKWKTAKRLTTKAYAVSVINISTVKPLMRDSAFRTRSVISSYSVPSSRILHRILEILFTTECLVLTEYLESLTPVFYASFLRIMVHLPSAKYHTELDGITRDTVHDTVQIVFLYGLLECASFLVLVMVIRRTIGIHALYHLAFVLETQMALIQSKLIVWMLLTLTCREVHYELRRDFDGTCVAIASELAVCEDPTRWLDLLAVLILRDHALDVRERLEMDFLPQVVQILLGKSFEVAVQKVNKFLQWTLENVKKGLKRGDISQLSCLTRILDGHRRFYLYHGTSNDASGLKEVKIKETSDQTRRFTARESSEYTSRYFLRNIEYWGEMDGFSVLLDVLQAGASFEVLQCVLRTLYDVKDHLNPEFLVEYFPELTDAVCIFVKNLPTSEFYALSRDSLLEVVQVMELLLVKIDHDVGSSSKGSQVEKSESFTLREICDQRVQILRLEISMRFFQSSSLEKRIYGLTEIVVIITRLYNDQIQEQTDPTAASLFATLNYLVDWMHEKRLMQELLGEKMHVELIKRSTSLFQFVSELEVLPTEWIDLVWNCYHAETDEEESRPVQRRHEALRSNIHELLLEMATFMEYPSLIHLVRRIEAVKAKLDSNQLGLLAAIAARRFVVDVSLEDRKTSLRQRILMHLWSNVLPFVKSEDFRDEVLLRMHELLRLEATSEGDDTVVNRKCAMVDEFLRLCLDNIRRRENLGFSLKLFTQLSALVVEVGIIMSDTCKAYVSILLNEAVAYKEGVRQKLNLVDFLQMDDDEREKLPFMTDHVGEIKNRLLALRAAWILDEYGGKESSFTEDQLNKVWELMIIDAFLLDEAALCFQWIELCMNTPLPKNPKKENADSRALMPIGIAEYLLTTKFPTLSGDHITLSTLCCFHSIFRRINILKGGLEIFATSDEISSPTGRTSSEKEESAELLTGQPLVGLDELWQLAVRAKDSTVAEEVITLLASFHLAFAPEIRQTELPFQRKMQFLEKCMEFIATAKREAELVVGSDKDNDKSSEVAANVAVVNRCVDLLRYFLEACKVGDDSVSKDEELILQKLESDATSEDNTKAGKIFLLEHLEERLPYLETYPSPLKDSHSESAKVGYPTGRRPSWTFRQQHALLDVIVDANEEIEVDDAVSSDNLPPKIDILLKTASPTKPSSRSPCVRANLSSPQAPSPQRGPDLKAEDIDQAITDFTSKNPREKSAKINTPFGIMSQILANQDSYFDVLLDLVDWNEATSQRTWDLLCRLPTNNGLLRKMIRLRRAENEVADWSDLLDSSNIHRLLYALRLVEALLIPIESTSNGELNSGRRQWRERFVRLGGATHLYETLLKWPEKQNTDPDSVSSEYAQNIRATCLAAVMRVLNYFFYWNRLNIEQNSTSLFDLRLQSSTFPEFVKAIKLSSMLQVAVQLTAKFCQNFDKKSTFSDEVAETVYCGAQMCSSLILFAPHLTLQVFKPDSENEKSTDILDSLAMTMPEWLKALLVDCPSKPTRGQVLLTLSEMATAFGAMDSPPTRDIFELLVVSACCLASDNCLCGSYNFSVLEELFTFCRVLLGCCRRAREQNATALEGCCDAVAEIIVRKEIPGRLVKNLCRIVTERQAATSRSIRSQEEEILGGYLQLLALLASISEKIRTAILSYDLENSLEGSNSPNSSGQMIHFINKNLLFGDKISEIDGPSAPLCRTSLVRQLAQRLLLNLVFPWTNETGDNVALADDMSALLGHLREFQARVLETMNLAGRQWNYAPANSFLDATTPHVGLVNPGCICYMNSLVQQLFMMPQFFGGLLSLDFSHIKSDRPSPWQEEVEQLQKLFVSLAYTNRRSCDPVTFARSHKDMDGNSTDLHIQMDADEFFSLLLDRLEMFIRPKSADSSESKSEDFMAQCFGGILVNQILTQQGNLSEREEKFFALSVEVSKKRHLAESLELYVQGETLEGENAYFCEREQRKVSATKRVCIKKLPQTLVCHLKRFEFDYDTMEKMKINDFMEFPMEIDMFPYTSEALAATDSGTTTGKFIMYDLVGVVVHSGTSDTGHYYSFIKDRYEAENPRWLEFNDEIVRDFDVETMGEECFGGEEVGQKWNAIQGTYSPIVHMKRRSAYMLIYERRSEDSSTEPEKSKLSSQVETLATQIMKENARYEGVVNAFDPSYEQFICDLMESVTRTECTPDVARKACQLGCQYLFGICSLRASSPTSQSSPVSSISARTALWLAEYGENPSTDDDDERVQLSKWILAEIVAPPNKSQPKSSALESQRTWLFDLLFLAAEGQELVDSCFQVLLTAVRVLACEIVKNPTTEQSLVDFFRDSLNLFYSRESHLDVSDPVSGCVLTLSMDSRMAAVKQLGAFLDNCISESTKNPIPTCASTIRRVCLEKLQFFNHFLLSLQTPFTPSDVIPSSSVSSRGIAPLAIETRSATPLREHDLRVGIFYLEMKLLRKMLEAYESESLPMDTTLLLSHVALKNMVLFGIEDIIQPILIRIIFDSESSKCDRLVSLLIGVLEEVKDTYADKALVVFGRLLDEEVKRSKSIEGETSDAWTVHRRVFSPTRGILESVAYYRDHGSREYTRLLLEFVVHRASASSALQELFKRDPKFCKSVRWIPQWLVDHLDSDGKIRKKIRENVETQKLFEEIETAFGVTIPVYSEDTHQEEEVTPVSPPISPSAIAAEDVILEALELKENQYDKHGDSRSIKRSIGGIRQLGSSKIDEIRPEHEATEADSWKLQRSREDLSKLLRIDLDTIHNNAREA</sequence>
<dbReference type="GO" id="GO:0005634">
    <property type="term" value="C:nucleus"/>
    <property type="evidence" value="ECO:0007669"/>
    <property type="project" value="TreeGrafter"/>
</dbReference>
<proteinExistence type="inferred from homology"/>
<feature type="transmembrane region" description="Helical" evidence="9">
    <location>
        <begin position="138"/>
        <end position="160"/>
    </location>
</feature>
<keyword evidence="7" id="KW-0788">Thiol protease</keyword>
<dbReference type="OrthoDB" id="289038at2759"/>
<dbReference type="GO" id="GO:0004843">
    <property type="term" value="F:cysteine-type deubiquitinase activity"/>
    <property type="evidence" value="ECO:0007669"/>
    <property type="project" value="UniProtKB-EC"/>
</dbReference>
<dbReference type="InterPro" id="IPR056850">
    <property type="entry name" value="ARM_UBP34_24_USP9X_Y"/>
</dbReference>
<organism evidence="11 12">
    <name type="scientific">Phytophthora nicotianae</name>
    <name type="common">Potato buckeye rot agent</name>
    <name type="synonym">Phytophthora parasitica</name>
    <dbReference type="NCBI Taxonomy" id="4792"/>
    <lineage>
        <taxon>Eukaryota</taxon>
        <taxon>Sar</taxon>
        <taxon>Stramenopiles</taxon>
        <taxon>Oomycota</taxon>
        <taxon>Peronosporomycetes</taxon>
        <taxon>Peronosporales</taxon>
        <taxon>Peronosporaceae</taxon>
        <taxon>Phytophthora</taxon>
    </lineage>
</organism>
<feature type="transmembrane region" description="Helical" evidence="9">
    <location>
        <begin position="288"/>
        <end position="309"/>
    </location>
</feature>
<dbReference type="InterPro" id="IPR018200">
    <property type="entry name" value="USP_CS"/>
</dbReference>
<accession>A0A0W8C313</accession>
<protein>
    <recommendedName>
        <fullName evidence="3">ubiquitinyl hydrolase 1</fullName>
        <ecNumber evidence="3">3.4.19.12</ecNumber>
    </recommendedName>
</protein>
<dbReference type="SUPFAM" id="SSF54001">
    <property type="entry name" value="Cysteine proteinases"/>
    <property type="match status" value="1"/>
</dbReference>
<feature type="transmembrane region" description="Helical" evidence="9">
    <location>
        <begin position="166"/>
        <end position="188"/>
    </location>
</feature>
<dbReference type="InterPro" id="IPR028889">
    <property type="entry name" value="USP"/>
</dbReference>
<evidence type="ECO:0000313" key="12">
    <source>
        <dbReference type="Proteomes" id="UP000052943"/>
    </source>
</evidence>
<keyword evidence="9" id="KW-0812">Transmembrane</keyword>
<feature type="domain" description="USP" evidence="10">
    <location>
        <begin position="2152"/>
        <end position="2498"/>
    </location>
</feature>
<dbReference type="EC" id="3.4.19.12" evidence="3"/>
<keyword evidence="4" id="KW-0645">Protease</keyword>
<keyword evidence="5" id="KW-0833">Ubl conjugation pathway</keyword>
<dbReference type="Pfam" id="PF00443">
    <property type="entry name" value="UCH"/>
    <property type="match status" value="1"/>
</dbReference>
<reference evidence="11 12" key="1">
    <citation type="submission" date="2015-11" db="EMBL/GenBank/DDBJ databases">
        <title>Genomes and virulence difference between two physiological races of Phytophthora nicotianae.</title>
        <authorList>
            <person name="Liu H."/>
            <person name="Ma X."/>
            <person name="Yu H."/>
            <person name="Fang D."/>
            <person name="Li Y."/>
            <person name="Wang X."/>
            <person name="Wang W."/>
            <person name="Dong Y."/>
            <person name="Xiao B."/>
        </authorList>
    </citation>
    <scope>NUCLEOTIDE SEQUENCE [LARGE SCALE GENOMIC DNA]</scope>
    <source>
        <strain evidence="12">race 0</strain>
    </source>
</reference>
<evidence type="ECO:0000256" key="9">
    <source>
        <dbReference type="SAM" id="Phobius"/>
    </source>
</evidence>